<reference evidence="2" key="2">
    <citation type="submission" date="2021-01" db="UniProtKB">
        <authorList>
            <consortium name="EnsemblPlants"/>
        </authorList>
    </citation>
    <scope>IDENTIFICATION</scope>
</reference>
<reference evidence="2 3" key="1">
    <citation type="journal article" date="2016" name="G3 (Bethesda)">
        <title>First Draft Assembly and Annotation of the Genome of a California Endemic Oak Quercus lobata Nee (Fagaceae).</title>
        <authorList>
            <person name="Sork V.L."/>
            <person name="Fitz-Gibbon S.T."/>
            <person name="Puiu D."/>
            <person name="Crepeau M."/>
            <person name="Gugger P.F."/>
            <person name="Sherman R."/>
            <person name="Stevens K."/>
            <person name="Langley C.H."/>
            <person name="Pellegrini M."/>
            <person name="Salzberg S.L."/>
        </authorList>
    </citation>
    <scope>NUCLEOTIDE SEQUENCE [LARGE SCALE GENOMIC DNA]</scope>
    <source>
        <strain evidence="2 3">cv. SW786</strain>
    </source>
</reference>
<dbReference type="EMBL" id="LRBV02000005">
    <property type="status" value="NOT_ANNOTATED_CDS"/>
    <property type="molecule type" value="Genomic_DNA"/>
</dbReference>
<dbReference type="Proteomes" id="UP000594261">
    <property type="component" value="Chromosome 5"/>
</dbReference>
<dbReference type="EnsemblPlants" id="QL05p036409:mrna">
    <property type="protein sequence ID" value="QL05p036409:mrna"/>
    <property type="gene ID" value="QL05p036409"/>
</dbReference>
<organism evidence="2 3">
    <name type="scientific">Quercus lobata</name>
    <name type="common">Valley oak</name>
    <dbReference type="NCBI Taxonomy" id="97700"/>
    <lineage>
        <taxon>Eukaryota</taxon>
        <taxon>Viridiplantae</taxon>
        <taxon>Streptophyta</taxon>
        <taxon>Embryophyta</taxon>
        <taxon>Tracheophyta</taxon>
        <taxon>Spermatophyta</taxon>
        <taxon>Magnoliopsida</taxon>
        <taxon>eudicotyledons</taxon>
        <taxon>Gunneridae</taxon>
        <taxon>Pentapetalae</taxon>
        <taxon>rosids</taxon>
        <taxon>fabids</taxon>
        <taxon>Fagales</taxon>
        <taxon>Fagaceae</taxon>
        <taxon>Quercus</taxon>
    </lineage>
</organism>
<evidence type="ECO:0000313" key="2">
    <source>
        <dbReference type="EnsemblPlants" id="QL05p036409:mrna"/>
    </source>
</evidence>
<proteinExistence type="predicted"/>
<keyword evidence="3" id="KW-1185">Reference proteome</keyword>
<dbReference type="OMA" id="HCHLESE"/>
<protein>
    <recommendedName>
        <fullName evidence="1">Reverse transcriptase zinc-binding domain-containing protein</fullName>
    </recommendedName>
</protein>
<dbReference type="Pfam" id="PF13966">
    <property type="entry name" value="zf-RVT"/>
    <property type="match status" value="1"/>
</dbReference>
<evidence type="ECO:0000313" key="3">
    <source>
        <dbReference type="Proteomes" id="UP000594261"/>
    </source>
</evidence>
<feature type="domain" description="Reverse transcriptase zinc-binding" evidence="1">
    <location>
        <begin position="105"/>
        <end position="177"/>
    </location>
</feature>
<accession>A0A7N2LQW7</accession>
<dbReference type="InParanoid" id="A0A7N2LQW7"/>
<name>A0A7N2LQW7_QUELO</name>
<evidence type="ECO:0000259" key="1">
    <source>
        <dbReference type="Pfam" id="PF13966"/>
    </source>
</evidence>
<dbReference type="Gramene" id="QL05p036409:mrna">
    <property type="protein sequence ID" value="QL05p036409:mrna"/>
    <property type="gene ID" value="QL05p036409"/>
</dbReference>
<dbReference type="InterPro" id="IPR026960">
    <property type="entry name" value="RVT-Znf"/>
</dbReference>
<dbReference type="AlphaFoldDB" id="A0A7N2LQW7"/>
<sequence>MLAKQAWRLIHDEQSLFYRVYKARYFPNRSFLMAELGSNPSAVWSSLLVAREVLREGSTWQIGDGNSIEDTLVWIKNKEKTFTVKTAYRVALRLKSGALAEYSSAQEHGITWRKIWKLNVPPKVRTFLWRACSNCLPTRDSLNHRKIQVEATCELCRQEPETVAHSLWKCPFTRNVWALGSGRVHKCSNEVVDFFLFFKHM</sequence>